<protein>
    <submittedName>
        <fullName evidence="1">Uncharacterized protein</fullName>
    </submittedName>
</protein>
<dbReference type="Proteomes" id="UP000251002">
    <property type="component" value="Unassembled WGS sequence"/>
</dbReference>
<reference evidence="1 2" key="1">
    <citation type="submission" date="2018-06" db="EMBL/GenBank/DDBJ databases">
        <title>The draft genome sequences of strains SCU63 and S1.</title>
        <authorList>
            <person name="Gan L."/>
        </authorList>
    </citation>
    <scope>NUCLEOTIDE SEQUENCE [LARGE SCALE GENOMIC DNA]</scope>
    <source>
        <strain evidence="1 2">SCU63</strain>
    </source>
</reference>
<proteinExistence type="predicted"/>
<accession>A0A365L1R1</accession>
<dbReference type="AlphaFoldDB" id="A0A365L1R1"/>
<evidence type="ECO:0000313" key="2">
    <source>
        <dbReference type="Proteomes" id="UP000251002"/>
    </source>
</evidence>
<evidence type="ECO:0000313" key="1">
    <source>
        <dbReference type="EMBL" id="RAZ79313.1"/>
    </source>
</evidence>
<name>A0A365L1R1_9BACL</name>
<gene>
    <name evidence="1" type="ORF">DP120_06800</name>
</gene>
<keyword evidence="2" id="KW-1185">Reference proteome</keyword>
<organism evidence="1 2">
    <name type="scientific">Planococcus halotolerans</name>
    <dbReference type="NCBI Taxonomy" id="2233542"/>
    <lineage>
        <taxon>Bacteria</taxon>
        <taxon>Bacillati</taxon>
        <taxon>Bacillota</taxon>
        <taxon>Bacilli</taxon>
        <taxon>Bacillales</taxon>
        <taxon>Caryophanaceae</taxon>
        <taxon>Planococcus</taxon>
    </lineage>
</organism>
<dbReference type="EMBL" id="QLZR01000002">
    <property type="protein sequence ID" value="RAZ79313.1"/>
    <property type="molecule type" value="Genomic_DNA"/>
</dbReference>
<comment type="caution">
    <text evidence="1">The sequence shown here is derived from an EMBL/GenBank/DDBJ whole genome shotgun (WGS) entry which is preliminary data.</text>
</comment>
<sequence length="110" mass="12190">MAVTGYFLAAGCSPQESAAPPALLSAEEGRYSFLFIFEESTPIEETSTYTNEVLDKAMKKDLLYGSTITTQAEKFGLEVESYPVIVIMDSREIVLKAYSEKEALAFLEEQ</sequence>